<dbReference type="EMBL" id="CCBQ010000046">
    <property type="protein sequence ID" value="CDO96030.1"/>
    <property type="molecule type" value="Genomic_DNA"/>
</dbReference>
<protein>
    <submittedName>
        <fullName evidence="1">WGS project CCBQ000000000 data, contig 00010</fullName>
    </submittedName>
</protein>
<proteinExistence type="predicted"/>
<gene>
    <name evidence="1" type="ORF">KLDO_g4250</name>
</gene>
<reference evidence="1 2" key="1">
    <citation type="submission" date="2014-03" db="EMBL/GenBank/DDBJ databases">
        <title>The genome of Kluyveromyces dobzhanskii.</title>
        <authorList>
            <person name="Nystedt B."/>
            <person name="Astrom S."/>
        </authorList>
    </citation>
    <scope>NUCLEOTIDE SEQUENCE [LARGE SCALE GENOMIC DNA]</scope>
    <source>
        <strain evidence="1 2">CBS 2104</strain>
    </source>
</reference>
<accession>A0A0A8LCV4</accession>
<organism evidence="1 2">
    <name type="scientific">Kluyveromyces dobzhanskii CBS 2104</name>
    <dbReference type="NCBI Taxonomy" id="1427455"/>
    <lineage>
        <taxon>Eukaryota</taxon>
        <taxon>Fungi</taxon>
        <taxon>Dikarya</taxon>
        <taxon>Ascomycota</taxon>
        <taxon>Saccharomycotina</taxon>
        <taxon>Saccharomycetes</taxon>
        <taxon>Saccharomycetales</taxon>
        <taxon>Saccharomycetaceae</taxon>
        <taxon>Kluyveromyces</taxon>
    </lineage>
</organism>
<keyword evidence="2" id="KW-1185">Reference proteome</keyword>
<comment type="caution">
    <text evidence="1">The sequence shown here is derived from an EMBL/GenBank/DDBJ whole genome shotgun (WGS) entry which is preliminary data.</text>
</comment>
<name>A0A0A8LCV4_9SACH</name>
<dbReference type="OrthoDB" id="5582146at2759"/>
<evidence type="ECO:0000313" key="1">
    <source>
        <dbReference type="EMBL" id="CDO96030.1"/>
    </source>
</evidence>
<dbReference type="AlphaFoldDB" id="A0A0A8LCV4"/>
<evidence type="ECO:0000313" key="2">
    <source>
        <dbReference type="Proteomes" id="UP000031516"/>
    </source>
</evidence>
<sequence length="277" mass="31077">MSLVSISDGLRAGIAMNRHIVCFTGSSNDEGLKLISHLLSHGSDSVASQICSVHDLPDSSNCLDALGCYLIPYDAADVENEIYDYELQNQLAVWLSKSRVPVVLVSQEDPKMIPYLRHQFWFACGERLGQWQALPVTESVVDSIFMHNSIRRYILDLIVHLRMHRLSKPGQGGGAHSRSLNDMVLLCKWIALTSGSSFITPDMAQVACEQYFPWHLQLIESAKEESSTMYGSQEEVVEELISRFDTFGIKMAQEYMNPLFKQLCVVQSVMKDVIPAT</sequence>
<dbReference type="Proteomes" id="UP000031516">
    <property type="component" value="Unassembled WGS sequence"/>
</dbReference>